<proteinExistence type="predicted"/>
<dbReference type="Proteomes" id="UP001602119">
    <property type="component" value="Unassembled WGS sequence"/>
</dbReference>
<dbReference type="Pfam" id="PF13193">
    <property type="entry name" value="AMP-binding_C"/>
    <property type="match status" value="1"/>
</dbReference>
<accession>A0ABW6UWJ5</accession>
<reference evidence="3 4" key="1">
    <citation type="submission" date="2024-10" db="EMBL/GenBank/DDBJ databases">
        <title>The Natural Products Discovery Center: Release of the First 8490 Sequenced Strains for Exploring Actinobacteria Biosynthetic Diversity.</title>
        <authorList>
            <person name="Kalkreuter E."/>
            <person name="Kautsar S.A."/>
            <person name="Yang D."/>
            <person name="Bader C.D."/>
            <person name="Teijaro C.N."/>
            <person name="Fluegel L."/>
            <person name="Davis C.M."/>
            <person name="Simpson J.R."/>
            <person name="Lauterbach L."/>
            <person name="Steele A.D."/>
            <person name="Gui C."/>
            <person name="Meng S."/>
            <person name="Li G."/>
            <person name="Viehrig K."/>
            <person name="Ye F."/>
            <person name="Su P."/>
            <person name="Kiefer A.F."/>
            <person name="Nichols A."/>
            <person name="Cepeda A.J."/>
            <person name="Yan W."/>
            <person name="Fan B."/>
            <person name="Jiang Y."/>
            <person name="Adhikari A."/>
            <person name="Zheng C.-J."/>
            <person name="Schuster L."/>
            <person name="Cowan T.M."/>
            <person name="Smanski M.J."/>
            <person name="Chevrette M.G."/>
            <person name="De Carvalho L.P.S."/>
            <person name="Shen B."/>
        </authorList>
    </citation>
    <scope>NUCLEOTIDE SEQUENCE [LARGE SCALE GENOMIC DNA]</scope>
    <source>
        <strain evidence="3 4">NPDC001281</strain>
    </source>
</reference>
<keyword evidence="4" id="KW-1185">Reference proteome</keyword>
<dbReference type="InterPro" id="IPR042099">
    <property type="entry name" value="ANL_N_sf"/>
</dbReference>
<feature type="domain" description="AMP-dependent synthetase/ligase" evidence="1">
    <location>
        <begin position="10"/>
        <end position="355"/>
    </location>
</feature>
<organism evidence="3 4">
    <name type="scientific">Microtetraspora fusca</name>
    <dbReference type="NCBI Taxonomy" id="1997"/>
    <lineage>
        <taxon>Bacteria</taxon>
        <taxon>Bacillati</taxon>
        <taxon>Actinomycetota</taxon>
        <taxon>Actinomycetes</taxon>
        <taxon>Streptosporangiales</taxon>
        <taxon>Streptosporangiaceae</taxon>
        <taxon>Microtetraspora</taxon>
    </lineage>
</organism>
<name>A0ABW6UWJ5_MICFU</name>
<dbReference type="PANTHER" id="PTHR43767">
    <property type="entry name" value="LONG-CHAIN-FATTY-ACID--COA LIGASE"/>
    <property type="match status" value="1"/>
</dbReference>
<evidence type="ECO:0000313" key="4">
    <source>
        <dbReference type="Proteomes" id="UP001602119"/>
    </source>
</evidence>
<dbReference type="EMBL" id="JBIAXI010000001">
    <property type="protein sequence ID" value="MFF4771315.1"/>
    <property type="molecule type" value="Genomic_DNA"/>
</dbReference>
<evidence type="ECO:0000313" key="3">
    <source>
        <dbReference type="EMBL" id="MFF4771315.1"/>
    </source>
</evidence>
<dbReference type="RefSeq" id="WP_387339970.1">
    <property type="nucleotide sequence ID" value="NZ_JBIAXI010000001.1"/>
</dbReference>
<protein>
    <submittedName>
        <fullName evidence="3">Class I adenylate-forming enzyme family protein</fullName>
    </submittedName>
</protein>
<dbReference type="Pfam" id="PF00501">
    <property type="entry name" value="AMP-binding"/>
    <property type="match status" value="1"/>
</dbReference>
<dbReference type="InterPro" id="IPR025110">
    <property type="entry name" value="AMP-bd_C"/>
</dbReference>
<dbReference type="PROSITE" id="PS00455">
    <property type="entry name" value="AMP_BINDING"/>
    <property type="match status" value="1"/>
</dbReference>
<evidence type="ECO:0000259" key="1">
    <source>
        <dbReference type="Pfam" id="PF00501"/>
    </source>
</evidence>
<dbReference type="InterPro" id="IPR045851">
    <property type="entry name" value="AMP-bd_C_sf"/>
</dbReference>
<gene>
    <name evidence="3" type="ORF">ACFY05_00495</name>
</gene>
<dbReference type="PANTHER" id="PTHR43767:SF1">
    <property type="entry name" value="NONRIBOSOMAL PEPTIDE SYNTHASE PES1 (EUROFUNG)-RELATED"/>
    <property type="match status" value="1"/>
</dbReference>
<dbReference type="Gene3D" id="3.40.50.12780">
    <property type="entry name" value="N-terminal domain of ligase-like"/>
    <property type="match status" value="1"/>
</dbReference>
<dbReference type="InterPro" id="IPR020845">
    <property type="entry name" value="AMP-binding_CS"/>
</dbReference>
<comment type="caution">
    <text evidence="3">The sequence shown here is derived from an EMBL/GenBank/DDBJ whole genome shotgun (WGS) entry which is preliminary data.</text>
</comment>
<evidence type="ECO:0000259" key="2">
    <source>
        <dbReference type="Pfam" id="PF13193"/>
    </source>
</evidence>
<sequence length="489" mass="52573">MPPSIGEVIRTAAARHPAREALVHGTGRWTWHDLDTEIDRWAGALRDAGVRAGDRVAVASHPEPRFLFAFLAAARLGAVFQGLNPRSRPDELRYLLADSEPRVVLDPAALLGDAALEQGTLGGDELRRALRVATPLAADPVVDPGSAALIVYTSGSTGRPKGALLSHTSLITTARIQGERTFTGGAPSMLCNLPINHVGSVGNICMTVLVAGGRLVFQDLYDPREALALLERERVEYWGAVPTMLQLSVATDLWERADLSHLKAILWSGGAASPALVSELRRRCDRLVMSYGSTETVGEVCFADPDADDDVLTRTIGRPAAEYEIRILGEDGADAPDGEPGEIVVRGACRALGYWRDPGATARLIDPDGWLHTGDLAVRRPDGNLELVGRTHEMFKSGGYNVYPREIEIALESHPAVQAAAVLGVPDDLYGQVGHAWVQASGGATDPDELIAHLRERLARYKVPKRLTIVSELPLLGIGKVDKRALAGR</sequence>
<dbReference type="SUPFAM" id="SSF56801">
    <property type="entry name" value="Acetyl-CoA synthetase-like"/>
    <property type="match status" value="1"/>
</dbReference>
<feature type="domain" description="AMP-binding enzyme C-terminal" evidence="2">
    <location>
        <begin position="406"/>
        <end position="480"/>
    </location>
</feature>
<dbReference type="InterPro" id="IPR050237">
    <property type="entry name" value="ATP-dep_AMP-bd_enzyme"/>
</dbReference>
<dbReference type="Gene3D" id="3.30.300.30">
    <property type="match status" value="1"/>
</dbReference>
<dbReference type="InterPro" id="IPR000873">
    <property type="entry name" value="AMP-dep_synth/lig_dom"/>
</dbReference>